<sequence>MADAGMAVNRLRPPKEKEMKFEFRMLNDILAKTIIVKAGSFDAVTHERFLMMAVIHGVVKINWGRLLFNLLKDMMTPCSKQARGFAVEICIILKGAPDLELGESKAFPLLKILTPNTIGTYIAKNKSINAEEVLEVPVEKVVKKAATKRRPAPADEPIAKKKRTTVGRAAPTEKSLELVPVVIRETAEIENVETDLEEPVVMEIAGTEPFETESRIDVSAITNYDEEESLVETEKEKEKETKKRAKKIDSTDTEPLARFWSSHRHSTEPTKIKFGHGIEIKEVNWYKASLPQIDVADKGKAPLVEKEEIKGHQAREMSSLICADIDFLVQFRGKVIEKIVSFFHSFSLRRLSVLESVSDLAVKEEQMREHRLEWTRPCSSRLFEGANVQRGAVIARSHPTIKSTC</sequence>
<proteinExistence type="predicted"/>
<accession>A0A2Z7BT85</accession>
<reference evidence="1 2" key="1">
    <citation type="journal article" date="2015" name="Proc. Natl. Acad. Sci. U.S.A.">
        <title>The resurrection genome of Boea hygrometrica: A blueprint for survival of dehydration.</title>
        <authorList>
            <person name="Xiao L."/>
            <person name="Yang G."/>
            <person name="Zhang L."/>
            <person name="Yang X."/>
            <person name="Zhao S."/>
            <person name="Ji Z."/>
            <person name="Zhou Q."/>
            <person name="Hu M."/>
            <person name="Wang Y."/>
            <person name="Chen M."/>
            <person name="Xu Y."/>
            <person name="Jin H."/>
            <person name="Xiao X."/>
            <person name="Hu G."/>
            <person name="Bao F."/>
            <person name="Hu Y."/>
            <person name="Wan P."/>
            <person name="Li L."/>
            <person name="Deng X."/>
            <person name="Kuang T."/>
            <person name="Xiang C."/>
            <person name="Zhu J.K."/>
            <person name="Oliver M.J."/>
            <person name="He Y."/>
        </authorList>
    </citation>
    <scope>NUCLEOTIDE SEQUENCE [LARGE SCALE GENOMIC DNA]</scope>
    <source>
        <strain evidence="2">cv. XS01</strain>
    </source>
</reference>
<keyword evidence="2" id="KW-1185">Reference proteome</keyword>
<evidence type="ECO:0008006" key="3">
    <source>
        <dbReference type="Google" id="ProtNLM"/>
    </source>
</evidence>
<dbReference type="AlphaFoldDB" id="A0A2Z7BT85"/>
<gene>
    <name evidence="1" type="ORF">F511_42163</name>
</gene>
<name>A0A2Z7BT85_9LAMI</name>
<evidence type="ECO:0000313" key="2">
    <source>
        <dbReference type="Proteomes" id="UP000250235"/>
    </source>
</evidence>
<organism evidence="1 2">
    <name type="scientific">Dorcoceras hygrometricum</name>
    <dbReference type="NCBI Taxonomy" id="472368"/>
    <lineage>
        <taxon>Eukaryota</taxon>
        <taxon>Viridiplantae</taxon>
        <taxon>Streptophyta</taxon>
        <taxon>Embryophyta</taxon>
        <taxon>Tracheophyta</taxon>
        <taxon>Spermatophyta</taxon>
        <taxon>Magnoliopsida</taxon>
        <taxon>eudicotyledons</taxon>
        <taxon>Gunneridae</taxon>
        <taxon>Pentapetalae</taxon>
        <taxon>asterids</taxon>
        <taxon>lamiids</taxon>
        <taxon>Lamiales</taxon>
        <taxon>Gesneriaceae</taxon>
        <taxon>Didymocarpoideae</taxon>
        <taxon>Trichosporeae</taxon>
        <taxon>Loxocarpinae</taxon>
        <taxon>Dorcoceras</taxon>
    </lineage>
</organism>
<dbReference type="EMBL" id="KV002568">
    <property type="protein sequence ID" value="KZV37604.1"/>
    <property type="molecule type" value="Genomic_DNA"/>
</dbReference>
<evidence type="ECO:0000313" key="1">
    <source>
        <dbReference type="EMBL" id="KZV37604.1"/>
    </source>
</evidence>
<protein>
    <recommendedName>
        <fullName evidence="3">Splicing factor 3B subunit 1-like</fullName>
    </recommendedName>
</protein>
<dbReference type="OrthoDB" id="660555at2759"/>
<dbReference type="Proteomes" id="UP000250235">
    <property type="component" value="Unassembled WGS sequence"/>
</dbReference>